<keyword evidence="2" id="KW-1133">Transmembrane helix</keyword>
<dbReference type="Proteomes" id="UP000241167">
    <property type="component" value="Unassembled WGS sequence"/>
</dbReference>
<proteinExistence type="predicted"/>
<dbReference type="AlphaFoldDB" id="A0A2P7QS69"/>
<keyword evidence="2" id="KW-0812">Transmembrane</keyword>
<feature type="compositionally biased region" description="Gly residues" evidence="1">
    <location>
        <begin position="217"/>
        <end position="247"/>
    </location>
</feature>
<accession>A0A2P7QS69</accession>
<evidence type="ECO:0008006" key="5">
    <source>
        <dbReference type="Google" id="ProtNLM"/>
    </source>
</evidence>
<feature type="region of interest" description="Disordered" evidence="1">
    <location>
        <begin position="205"/>
        <end position="247"/>
    </location>
</feature>
<gene>
    <name evidence="3" type="ORF">C7I55_10925</name>
</gene>
<dbReference type="EMBL" id="PXYI01000003">
    <property type="protein sequence ID" value="PSJ40797.1"/>
    <property type="molecule type" value="Genomic_DNA"/>
</dbReference>
<name>A0A2P7QS69_9SPHN</name>
<keyword evidence="2" id="KW-0472">Membrane</keyword>
<keyword evidence="4" id="KW-1185">Reference proteome</keyword>
<organism evidence="3 4">
    <name type="scientific">Allosphingosinicella deserti</name>
    <dbReference type="NCBI Taxonomy" id="2116704"/>
    <lineage>
        <taxon>Bacteria</taxon>
        <taxon>Pseudomonadati</taxon>
        <taxon>Pseudomonadota</taxon>
        <taxon>Alphaproteobacteria</taxon>
        <taxon>Sphingomonadales</taxon>
        <taxon>Sphingomonadaceae</taxon>
        <taxon>Allosphingosinicella</taxon>
    </lineage>
</organism>
<evidence type="ECO:0000256" key="2">
    <source>
        <dbReference type="SAM" id="Phobius"/>
    </source>
</evidence>
<comment type="caution">
    <text evidence="3">The sequence shown here is derived from an EMBL/GenBank/DDBJ whole genome shotgun (WGS) entry which is preliminary data.</text>
</comment>
<feature type="transmembrane region" description="Helical" evidence="2">
    <location>
        <begin position="185"/>
        <end position="202"/>
    </location>
</feature>
<reference evidence="3 4" key="1">
    <citation type="submission" date="2018-03" db="EMBL/GenBank/DDBJ databases">
        <title>The draft genome of Sphingosinicella sp. GL-C-18.</title>
        <authorList>
            <person name="Liu L."/>
            <person name="Li L."/>
            <person name="Liang L."/>
            <person name="Zhang X."/>
            <person name="Wang T."/>
        </authorList>
    </citation>
    <scope>NUCLEOTIDE SEQUENCE [LARGE SCALE GENOMIC DNA]</scope>
    <source>
        <strain evidence="3 4">GL-C-18</strain>
    </source>
</reference>
<evidence type="ECO:0000313" key="4">
    <source>
        <dbReference type="Proteomes" id="UP000241167"/>
    </source>
</evidence>
<evidence type="ECO:0000256" key="1">
    <source>
        <dbReference type="SAM" id="MobiDB-lite"/>
    </source>
</evidence>
<evidence type="ECO:0000313" key="3">
    <source>
        <dbReference type="EMBL" id="PSJ40797.1"/>
    </source>
</evidence>
<sequence length="247" mass="26614">MREPYSLQQMTGDLRAAADPTGLWPTLSDFRIGSSPSQFERRLADANGWPDAHAARVIAEYRRFLYLAAIADFEVTPSKPVDAAWHLHLEDDDHYRGVLCGQVLGKLLQHLPGSGEPLEEERFRAQYRETLRLYESIFGPAPSDIWPIPSIEDDRTEAESIRLWLGALCAALAGTFLALLAGPTFLFIGGIVAVSLAVLAMQRTEHGEQRRRNKDGSGCGGDASVGHDSSGGDGDCASCGGGCGGGD</sequence>
<protein>
    <recommendedName>
        <fullName evidence="5">TIGR04222 domain-containing membrane protein</fullName>
    </recommendedName>
</protein>